<dbReference type="GO" id="GO:0070566">
    <property type="term" value="F:adenylyltransferase activity"/>
    <property type="evidence" value="ECO:0007669"/>
    <property type="project" value="TreeGrafter"/>
</dbReference>
<protein>
    <submittedName>
        <fullName evidence="4">Putative Acyl-CoA synthetase</fullName>
    </submittedName>
</protein>
<dbReference type="AlphaFoldDB" id="A0A212K7R6"/>
<evidence type="ECO:0000259" key="2">
    <source>
        <dbReference type="Pfam" id="PF00501"/>
    </source>
</evidence>
<organism evidence="4">
    <name type="scientific">uncultured Alphaproteobacteria bacterium</name>
    <dbReference type="NCBI Taxonomy" id="91750"/>
    <lineage>
        <taxon>Bacteria</taxon>
        <taxon>Pseudomonadati</taxon>
        <taxon>Pseudomonadota</taxon>
        <taxon>Alphaproteobacteria</taxon>
        <taxon>environmental samples</taxon>
    </lineage>
</organism>
<dbReference type="InterPro" id="IPR000873">
    <property type="entry name" value="AMP-dep_synth/lig_dom"/>
</dbReference>
<dbReference type="InterPro" id="IPR045851">
    <property type="entry name" value="AMP-bd_C_sf"/>
</dbReference>
<gene>
    <name evidence="4" type="ORF">KL86APRO_12286</name>
</gene>
<feature type="domain" description="AMP-binding enzyme C-terminal" evidence="3">
    <location>
        <begin position="478"/>
        <end position="587"/>
    </location>
</feature>
<evidence type="ECO:0000313" key="4">
    <source>
        <dbReference type="EMBL" id="SBW07789.1"/>
    </source>
</evidence>
<proteinExistence type="inferred from homology"/>
<dbReference type="InterPro" id="IPR042099">
    <property type="entry name" value="ANL_N_sf"/>
</dbReference>
<dbReference type="InterPro" id="IPR025110">
    <property type="entry name" value="AMP-bd_C"/>
</dbReference>
<dbReference type="PANTHER" id="PTHR22754">
    <property type="entry name" value="DISCO-INTERACTING PROTEIN 2 DIP2 -RELATED"/>
    <property type="match status" value="1"/>
</dbReference>
<dbReference type="SUPFAM" id="SSF56801">
    <property type="entry name" value="Acetyl-CoA synthetase-like"/>
    <property type="match status" value="1"/>
</dbReference>
<dbReference type="EMBL" id="FLUO01000001">
    <property type="protein sequence ID" value="SBW07789.1"/>
    <property type="molecule type" value="Genomic_DNA"/>
</dbReference>
<dbReference type="Gene3D" id="3.30.300.30">
    <property type="match status" value="1"/>
</dbReference>
<reference evidence="4" key="1">
    <citation type="submission" date="2016-04" db="EMBL/GenBank/DDBJ databases">
        <authorList>
            <person name="Evans L.H."/>
            <person name="Alamgir A."/>
            <person name="Owens N."/>
            <person name="Weber N.D."/>
            <person name="Virtaneva K."/>
            <person name="Barbian K."/>
            <person name="Babar A."/>
            <person name="Rosenke K."/>
        </authorList>
    </citation>
    <scope>NUCLEOTIDE SEQUENCE</scope>
    <source>
        <strain evidence="4">86</strain>
    </source>
</reference>
<name>A0A212K7R6_9PROT</name>
<dbReference type="GO" id="GO:0005886">
    <property type="term" value="C:plasma membrane"/>
    <property type="evidence" value="ECO:0007669"/>
    <property type="project" value="TreeGrafter"/>
</dbReference>
<accession>A0A212K7R6</accession>
<dbReference type="Pfam" id="PF00501">
    <property type="entry name" value="AMP-binding"/>
    <property type="match status" value="1"/>
</dbReference>
<dbReference type="Gene3D" id="3.40.50.12780">
    <property type="entry name" value="N-terminal domain of ligase-like"/>
    <property type="match status" value="1"/>
</dbReference>
<feature type="domain" description="AMP-dependent synthetase/ligase" evidence="2">
    <location>
        <begin position="65"/>
        <end position="440"/>
    </location>
</feature>
<dbReference type="Pfam" id="PF23024">
    <property type="entry name" value="AMP-dom_DIP2-like"/>
    <property type="match status" value="1"/>
</dbReference>
<dbReference type="PANTHER" id="PTHR22754:SF32">
    <property type="entry name" value="DISCO-INTERACTING PROTEIN 2"/>
    <property type="match status" value="1"/>
</dbReference>
<sequence>MTFSAQLAAHDAVVDLASPRVATPTASGLPRRFRFATFTEALDYAALGETGLNFYSDRMILAHALPYAELRERALGLARRLLGLGLAPGDRVALVAETEPDFVVAFAACQYGGLIPVPLPLPLAFGGHDAYVAQIRQMITDSLAKAALAPTWVSQWMERATHDLGLRFCGRVADLAAHPEAKGELAPARPEAISYLQFSSGSTRQPAGIAITHRALMANTYGIAHDSLKVRDGDRAISWLPFYHDMGLVGFLLSPITAQLSADYLASRDFARRPLNWLRLMDANGGTISYSPSFGYDLCAKRVSTGQMPQIDLSRWRVAGIGGDMIRPQVLRAFAAAFAPLGFSDDAFVPSYGLAETTLAVSFCETGRGLRTDRVDAVALEMDRRAEPATIDHPRQREFVVCGRVIPGHVVEVRGEDGRILPERQVGRIFVKGPSLMSGYDRRPVETAVALTADGWLDTGDLGYRIVDELVITGRHKDLIIINGRNLWPQDLEYCAEQVDSVRTGDVAVFSVNDPEAEEERVVALVQCRSSDPEKRNQLAQSIASILTKSYGITVHVVLVPNNALPLTSSGKLRRGNARKAYLEGTLR</sequence>
<dbReference type="NCBIfam" id="NF006624">
    <property type="entry name" value="PRK09192.1"/>
    <property type="match status" value="1"/>
</dbReference>
<dbReference type="GO" id="GO:0006633">
    <property type="term" value="P:fatty acid biosynthetic process"/>
    <property type="evidence" value="ECO:0007669"/>
    <property type="project" value="TreeGrafter"/>
</dbReference>
<evidence type="ECO:0000256" key="1">
    <source>
        <dbReference type="ARBA" id="ARBA00006432"/>
    </source>
</evidence>
<evidence type="ECO:0000259" key="3">
    <source>
        <dbReference type="Pfam" id="PF23024"/>
    </source>
</evidence>
<comment type="similarity">
    <text evidence="1">Belongs to the ATP-dependent AMP-binding enzyme family.</text>
</comment>